<feature type="domain" description="Multidrug resistance protein MdtA-like C-terminal permuted SH3" evidence="7">
    <location>
        <begin position="307"/>
        <end position="365"/>
    </location>
</feature>
<protein>
    <submittedName>
        <fullName evidence="8">Efflux transporter periplasmic adaptor subunit</fullName>
    </submittedName>
</protein>
<dbReference type="Pfam" id="PF25967">
    <property type="entry name" value="RND-MFP_C"/>
    <property type="match status" value="1"/>
</dbReference>
<comment type="caution">
    <text evidence="8">The sequence shown here is derived from an EMBL/GenBank/DDBJ whole genome shotgun (WGS) entry which is preliminary data.</text>
</comment>
<evidence type="ECO:0000259" key="4">
    <source>
        <dbReference type="Pfam" id="PF25876"/>
    </source>
</evidence>
<dbReference type="InterPro" id="IPR058624">
    <property type="entry name" value="MdtA-like_HH"/>
</dbReference>
<feature type="domain" description="Multidrug resistance protein MdtA-like alpha-helical hairpin" evidence="4">
    <location>
        <begin position="103"/>
        <end position="169"/>
    </location>
</feature>
<dbReference type="AlphaFoldDB" id="A0A2S8GT83"/>
<dbReference type="GO" id="GO:0022857">
    <property type="term" value="F:transmembrane transporter activity"/>
    <property type="evidence" value="ECO:0007669"/>
    <property type="project" value="InterPro"/>
</dbReference>
<evidence type="ECO:0000256" key="3">
    <source>
        <dbReference type="SAM" id="MobiDB-lite"/>
    </source>
</evidence>
<evidence type="ECO:0000256" key="2">
    <source>
        <dbReference type="ARBA" id="ARBA00009477"/>
    </source>
</evidence>
<dbReference type="InterPro" id="IPR058625">
    <property type="entry name" value="MdtA-like_BSH"/>
</dbReference>
<dbReference type="InterPro" id="IPR006143">
    <property type="entry name" value="RND_pump_MFP"/>
</dbReference>
<evidence type="ECO:0000259" key="7">
    <source>
        <dbReference type="Pfam" id="PF25967"/>
    </source>
</evidence>
<dbReference type="PROSITE" id="PS51257">
    <property type="entry name" value="PROKAR_LIPOPROTEIN"/>
    <property type="match status" value="1"/>
</dbReference>
<dbReference type="Gene3D" id="1.10.287.470">
    <property type="entry name" value="Helix hairpin bin"/>
    <property type="match status" value="1"/>
</dbReference>
<comment type="similarity">
    <text evidence="2">Belongs to the membrane fusion protein (MFP) (TC 8.A.1) family.</text>
</comment>
<evidence type="ECO:0000259" key="5">
    <source>
        <dbReference type="Pfam" id="PF25917"/>
    </source>
</evidence>
<dbReference type="GO" id="GO:0046677">
    <property type="term" value="P:response to antibiotic"/>
    <property type="evidence" value="ECO:0007669"/>
    <property type="project" value="TreeGrafter"/>
</dbReference>
<feature type="domain" description="Multidrug resistance protein MdtA-like barrel-sandwich hybrid" evidence="5">
    <location>
        <begin position="61"/>
        <end position="202"/>
    </location>
</feature>
<reference evidence="8 9" key="1">
    <citation type="submission" date="2018-02" db="EMBL/GenBank/DDBJ databases">
        <title>Comparative genomes isolates from brazilian mangrove.</title>
        <authorList>
            <person name="Araujo J.E."/>
            <person name="Taketani R.G."/>
            <person name="Silva M.C.P."/>
            <person name="Loureco M.V."/>
            <person name="Andreote F.D."/>
        </authorList>
    </citation>
    <scope>NUCLEOTIDE SEQUENCE [LARGE SCALE GENOMIC DNA]</scope>
    <source>
        <strain evidence="8 9">Nap-Phe MGV</strain>
    </source>
</reference>
<dbReference type="Gene3D" id="2.40.30.170">
    <property type="match status" value="1"/>
</dbReference>
<proteinExistence type="inferred from homology"/>
<dbReference type="GO" id="GO:0030313">
    <property type="term" value="C:cell envelope"/>
    <property type="evidence" value="ECO:0007669"/>
    <property type="project" value="UniProtKB-SubCell"/>
</dbReference>
<dbReference type="InterPro" id="IPR058627">
    <property type="entry name" value="MdtA-like_C"/>
</dbReference>
<dbReference type="Pfam" id="PF25944">
    <property type="entry name" value="Beta-barrel_RND"/>
    <property type="match status" value="1"/>
</dbReference>
<feature type="compositionally biased region" description="Low complexity" evidence="3">
    <location>
        <begin position="410"/>
        <end position="420"/>
    </location>
</feature>
<dbReference type="Proteomes" id="UP000237819">
    <property type="component" value="Unassembled WGS sequence"/>
</dbReference>
<dbReference type="PANTHER" id="PTHR30158">
    <property type="entry name" value="ACRA/E-RELATED COMPONENT OF DRUG EFFLUX TRANSPORTER"/>
    <property type="match status" value="1"/>
</dbReference>
<gene>
    <name evidence="8" type="ORF">C5Y93_02925</name>
</gene>
<dbReference type="Pfam" id="PF25876">
    <property type="entry name" value="HH_MFP_RND"/>
    <property type="match status" value="1"/>
</dbReference>
<dbReference type="FunFam" id="2.40.420.20:FF:000001">
    <property type="entry name" value="Efflux RND transporter periplasmic adaptor subunit"/>
    <property type="match status" value="1"/>
</dbReference>
<evidence type="ECO:0000259" key="6">
    <source>
        <dbReference type="Pfam" id="PF25944"/>
    </source>
</evidence>
<comment type="subcellular location">
    <subcellularLocation>
        <location evidence="1">Cell envelope</location>
    </subcellularLocation>
</comment>
<dbReference type="Gene3D" id="2.40.50.100">
    <property type="match status" value="1"/>
</dbReference>
<dbReference type="NCBIfam" id="TIGR01730">
    <property type="entry name" value="RND_mfp"/>
    <property type="match status" value="1"/>
</dbReference>
<dbReference type="Gene3D" id="2.40.420.20">
    <property type="match status" value="1"/>
</dbReference>
<organism evidence="8 9">
    <name type="scientific">Blastopirellula marina</name>
    <dbReference type="NCBI Taxonomy" id="124"/>
    <lineage>
        <taxon>Bacteria</taxon>
        <taxon>Pseudomonadati</taxon>
        <taxon>Planctomycetota</taxon>
        <taxon>Planctomycetia</taxon>
        <taxon>Pirellulales</taxon>
        <taxon>Pirellulaceae</taxon>
        <taxon>Blastopirellula</taxon>
    </lineage>
</organism>
<dbReference type="PANTHER" id="PTHR30158:SF10">
    <property type="entry name" value="CATION EFFLUX PUMP"/>
    <property type="match status" value="1"/>
</dbReference>
<feature type="domain" description="Multidrug resistance protein MdtA-like beta-barrel" evidence="6">
    <location>
        <begin position="209"/>
        <end position="300"/>
    </location>
</feature>
<evidence type="ECO:0000313" key="9">
    <source>
        <dbReference type="Proteomes" id="UP000237819"/>
    </source>
</evidence>
<dbReference type="EMBL" id="PUHZ01000004">
    <property type="protein sequence ID" value="PQO47626.1"/>
    <property type="molecule type" value="Genomic_DNA"/>
</dbReference>
<accession>A0A2S8GT83</accession>
<evidence type="ECO:0000313" key="8">
    <source>
        <dbReference type="EMBL" id="PQO47626.1"/>
    </source>
</evidence>
<feature type="compositionally biased region" description="Basic and acidic residues" evidence="3">
    <location>
        <begin position="421"/>
        <end position="434"/>
    </location>
</feature>
<feature type="region of interest" description="Disordered" evidence="3">
    <location>
        <begin position="373"/>
        <end position="434"/>
    </location>
</feature>
<dbReference type="SUPFAM" id="SSF111369">
    <property type="entry name" value="HlyD-like secretion proteins"/>
    <property type="match status" value="1"/>
</dbReference>
<dbReference type="Pfam" id="PF25917">
    <property type="entry name" value="BSH_RND"/>
    <property type="match status" value="1"/>
</dbReference>
<dbReference type="GO" id="GO:0005886">
    <property type="term" value="C:plasma membrane"/>
    <property type="evidence" value="ECO:0007669"/>
    <property type="project" value="TreeGrafter"/>
</dbReference>
<evidence type="ECO:0000256" key="1">
    <source>
        <dbReference type="ARBA" id="ARBA00004196"/>
    </source>
</evidence>
<sequence>MRPASLTSSLSTSLLILLAIGCGPGIELPPTLPPEVTTAKAIKREVVEFDEYTGHVEAEQTVDVYAKISGYMDTVEFTDGDLVKAGELLFKIDPSTYQAEYDQAVANTNLYKSKYELAKTTLARNDKLVGSGAISQELYDQSVAAVNEADAAVKAAEADAVAKKVNLDYCTIYAAIDGRIDRTYVTKGNLVHGGAGSPTLLTTIVSVSPTYVYFDVDERALLKFTEERVAKQLSRHVPLRDRKIPVQITLADGTVYPQLGVVDFGSNQLDAGTGTITVRAVVANADEMLAPGMFVRIKVTSNRPKEAILVPESSIGADQSDRYVYVVDEKGDAQRRQVTLGSKQGKDRVILTGLNEGEDVIVNGLLLVRPGKPVNVTDKTTMQDPPPIDERLLPPEMPGDAAADPKAEPAAEPSTEPAAEPMKEEKTDVEPAKS</sequence>
<dbReference type="InterPro" id="IPR058626">
    <property type="entry name" value="MdtA-like_b-barrel"/>
</dbReference>
<name>A0A2S8GT83_9BACT</name>